<proteinExistence type="predicted"/>
<evidence type="ECO:0000259" key="2">
    <source>
        <dbReference type="Pfam" id="PF06202"/>
    </source>
</evidence>
<feature type="coiled-coil region" evidence="1">
    <location>
        <begin position="327"/>
        <end position="359"/>
    </location>
</feature>
<evidence type="ECO:0000256" key="1">
    <source>
        <dbReference type="SAM" id="Coils"/>
    </source>
</evidence>
<dbReference type="InterPro" id="IPR008928">
    <property type="entry name" value="6-hairpin_glycosidase_sf"/>
</dbReference>
<dbReference type="Gene3D" id="1.50.10.10">
    <property type="match status" value="1"/>
</dbReference>
<dbReference type="EMBL" id="PFAM01000004">
    <property type="protein sequence ID" value="PIT96385.1"/>
    <property type="molecule type" value="Genomic_DNA"/>
</dbReference>
<accession>A0A2M6WUB3</accession>
<dbReference type="InterPro" id="IPR032790">
    <property type="entry name" value="GDE_C"/>
</dbReference>
<dbReference type="AlphaFoldDB" id="A0A2M6WUB3"/>
<feature type="domain" description="Glycogen debranching enzyme C-terminal" evidence="2">
    <location>
        <begin position="32"/>
        <end position="359"/>
    </location>
</feature>
<dbReference type="Proteomes" id="UP000228533">
    <property type="component" value="Unassembled WGS sequence"/>
</dbReference>
<evidence type="ECO:0000313" key="4">
    <source>
        <dbReference type="Proteomes" id="UP000228533"/>
    </source>
</evidence>
<evidence type="ECO:0000313" key="3">
    <source>
        <dbReference type="EMBL" id="PIT96385.1"/>
    </source>
</evidence>
<name>A0A2M6WUB3_9BACT</name>
<dbReference type="SUPFAM" id="SSF48208">
    <property type="entry name" value="Six-hairpin glycosidases"/>
    <property type="match status" value="1"/>
</dbReference>
<reference evidence="4" key="1">
    <citation type="submission" date="2017-09" db="EMBL/GenBank/DDBJ databases">
        <title>Depth-based differentiation of microbial function through sediment-hosted aquifers and enrichment of novel symbionts in the deep terrestrial subsurface.</title>
        <authorList>
            <person name="Probst A.J."/>
            <person name="Ladd B."/>
            <person name="Jarett J.K."/>
            <person name="Geller-Mcgrath D.E."/>
            <person name="Sieber C.M.K."/>
            <person name="Emerson J.B."/>
            <person name="Anantharaman K."/>
            <person name="Thomas B.C."/>
            <person name="Malmstrom R."/>
            <person name="Stieglmeier M."/>
            <person name="Klingl A."/>
            <person name="Woyke T."/>
            <person name="Ryan C.M."/>
            <person name="Banfield J.F."/>
        </authorList>
    </citation>
    <scope>NUCLEOTIDE SEQUENCE [LARGE SCALE GENOMIC DNA]</scope>
</reference>
<dbReference type="GO" id="GO:0005975">
    <property type="term" value="P:carbohydrate metabolic process"/>
    <property type="evidence" value="ECO:0007669"/>
    <property type="project" value="InterPro"/>
</dbReference>
<protein>
    <recommendedName>
        <fullName evidence="2">Glycogen debranching enzyme C-terminal domain-containing protein</fullName>
    </recommendedName>
</protein>
<organism evidence="3 4">
    <name type="scientific">Candidatus Falkowbacteria bacterium CG10_big_fil_rev_8_21_14_0_10_37_14</name>
    <dbReference type="NCBI Taxonomy" id="1974561"/>
    <lineage>
        <taxon>Bacteria</taxon>
        <taxon>Candidatus Falkowiibacteriota</taxon>
    </lineage>
</organism>
<sequence>MLMPKTNKSTASVVDQAYAEALKVLDRCSDTKTGAFFASGLPGGYEATWSRDSMITSLGAALVGDRYRDNIKKSLEILARNQSYLGQIPNCVGSYNLDRRSDVTFNTVDSSLWFVIGLVAYSWHFKDKAFYAEMKKHLAMSMVWLSYQDPDEVRLIAQQPTMDWMDAFPHKYGYVLNSQALYYGALKMIGKDRQAEHLKRVVNGDIEKYVSLYDPKLGYYYPWAWKNHDDKREHEEWFDTLGNCLAIVMGLATPKIAKSILTHIKNKQIAEPYPCRAIDPPLKPGSAGWHDYFENCDAREPFDYLNGGVWPFIGGFYVAALIKNGQKAQAKIELEKLAKANLKALQEHNEQEIAEAAKKHGLNPNQLLKSRTSGFNEWLDGKKGVPKGEPYQGWSAGAYVFAYHCVQDNAVWYFDYD</sequence>
<dbReference type="Pfam" id="PF06202">
    <property type="entry name" value="GDE_C"/>
    <property type="match status" value="1"/>
</dbReference>
<comment type="caution">
    <text evidence="3">The sequence shown here is derived from an EMBL/GenBank/DDBJ whole genome shotgun (WGS) entry which is preliminary data.</text>
</comment>
<keyword evidence="1" id="KW-0175">Coiled coil</keyword>
<gene>
    <name evidence="3" type="ORF">COT94_00280</name>
</gene>
<dbReference type="InterPro" id="IPR012341">
    <property type="entry name" value="6hp_glycosidase-like_sf"/>
</dbReference>